<dbReference type="GeneID" id="11513195"/>
<dbReference type="STRING" id="573729.G2Q680"/>
<dbReference type="RefSeq" id="XP_003660804.1">
    <property type="nucleotide sequence ID" value="XM_003660756.1"/>
</dbReference>
<gene>
    <name evidence="3" type="ORF">MYCTH_2124505</name>
</gene>
<name>G2Q680_THET4</name>
<feature type="transmembrane region" description="Helical" evidence="1">
    <location>
        <begin position="141"/>
        <end position="164"/>
    </location>
</feature>
<feature type="domain" description="DUF6536" evidence="2">
    <location>
        <begin position="3"/>
        <end position="132"/>
    </location>
</feature>
<keyword evidence="4" id="KW-1185">Reference proteome</keyword>
<reference evidence="3 4" key="1">
    <citation type="journal article" date="2011" name="Nat. Biotechnol.">
        <title>Comparative genomic analysis of the thermophilic biomass-degrading fungi Myceliophthora thermophila and Thielavia terrestris.</title>
        <authorList>
            <person name="Berka R.M."/>
            <person name="Grigoriev I.V."/>
            <person name="Otillar R."/>
            <person name="Salamov A."/>
            <person name="Grimwood J."/>
            <person name="Reid I."/>
            <person name="Ishmael N."/>
            <person name="John T."/>
            <person name="Darmond C."/>
            <person name="Moisan M.-C."/>
            <person name="Henrissat B."/>
            <person name="Coutinho P.M."/>
            <person name="Lombard V."/>
            <person name="Natvig D.O."/>
            <person name="Lindquist E."/>
            <person name="Schmutz J."/>
            <person name="Lucas S."/>
            <person name="Harris P."/>
            <person name="Powlowski J."/>
            <person name="Bellemare A."/>
            <person name="Taylor D."/>
            <person name="Butler G."/>
            <person name="de Vries R.P."/>
            <person name="Allijn I.E."/>
            <person name="van den Brink J."/>
            <person name="Ushinsky S."/>
            <person name="Storms R."/>
            <person name="Powell A.J."/>
            <person name="Paulsen I.T."/>
            <person name="Elbourne L.D.H."/>
            <person name="Baker S.E."/>
            <person name="Magnuson J."/>
            <person name="LaBoissiere S."/>
            <person name="Clutterbuck A.J."/>
            <person name="Martinez D."/>
            <person name="Wogulis M."/>
            <person name="de Leon A.L."/>
            <person name="Rey M.W."/>
            <person name="Tsang A."/>
        </authorList>
    </citation>
    <scope>NUCLEOTIDE SEQUENCE [LARGE SCALE GENOMIC DNA]</scope>
    <source>
        <strain evidence="4">ATCC 42464 / BCRC 31852 / DSM 1799</strain>
    </source>
</reference>
<proteinExistence type="predicted"/>
<dbReference type="OrthoDB" id="4588513at2759"/>
<dbReference type="InParanoid" id="G2Q680"/>
<feature type="transmembrane region" description="Helical" evidence="1">
    <location>
        <begin position="55"/>
        <end position="75"/>
    </location>
</feature>
<dbReference type="eggNOG" id="ENOG502RYAY">
    <property type="taxonomic scope" value="Eukaryota"/>
</dbReference>
<evidence type="ECO:0000313" key="4">
    <source>
        <dbReference type="Proteomes" id="UP000007322"/>
    </source>
</evidence>
<evidence type="ECO:0000313" key="3">
    <source>
        <dbReference type="EMBL" id="AEO55559.1"/>
    </source>
</evidence>
<dbReference type="InterPro" id="IPR046623">
    <property type="entry name" value="DUF6536"/>
</dbReference>
<organism evidence="3 4">
    <name type="scientific">Thermothelomyces thermophilus (strain ATCC 42464 / BCRC 31852 / DSM 1799)</name>
    <name type="common">Sporotrichum thermophile</name>
    <dbReference type="NCBI Taxonomy" id="573729"/>
    <lineage>
        <taxon>Eukaryota</taxon>
        <taxon>Fungi</taxon>
        <taxon>Dikarya</taxon>
        <taxon>Ascomycota</taxon>
        <taxon>Pezizomycotina</taxon>
        <taxon>Sordariomycetes</taxon>
        <taxon>Sordariomycetidae</taxon>
        <taxon>Sordariales</taxon>
        <taxon>Chaetomiaceae</taxon>
        <taxon>Thermothelomyces</taxon>
    </lineage>
</organism>
<dbReference type="Proteomes" id="UP000007322">
    <property type="component" value="Chromosome 1"/>
</dbReference>
<feature type="transmembrane region" description="Helical" evidence="1">
    <location>
        <begin position="115"/>
        <end position="135"/>
    </location>
</feature>
<protein>
    <recommendedName>
        <fullName evidence="2">DUF6536 domain-containing protein</fullName>
    </recommendedName>
</protein>
<evidence type="ECO:0000256" key="1">
    <source>
        <dbReference type="SAM" id="Phobius"/>
    </source>
</evidence>
<dbReference type="Pfam" id="PF20163">
    <property type="entry name" value="DUF6536"/>
    <property type="match status" value="1"/>
</dbReference>
<accession>G2Q680</accession>
<evidence type="ECO:0000259" key="2">
    <source>
        <dbReference type="Pfam" id="PF20163"/>
    </source>
</evidence>
<dbReference type="HOGENOM" id="CLU_1603875_0_0_1"/>
<dbReference type="EMBL" id="CP003002">
    <property type="protein sequence ID" value="AEO55559.1"/>
    <property type="molecule type" value="Genomic_DNA"/>
</dbReference>
<dbReference type="PANTHER" id="PTHR35395:SF1">
    <property type="entry name" value="DUF6536 DOMAIN-CONTAINING PROTEIN"/>
    <property type="match status" value="1"/>
</dbReference>
<dbReference type="PANTHER" id="PTHR35395">
    <property type="entry name" value="DUF6536 DOMAIN-CONTAINING PROTEIN"/>
    <property type="match status" value="1"/>
</dbReference>
<keyword evidence="1" id="KW-1133">Transmembrane helix</keyword>
<dbReference type="AlphaFoldDB" id="G2Q680"/>
<sequence length="166" mass="18346">MASALLFCIGSLASFLANLIFTVWAVTRPGSNIQNGVGMLSGVTSCSRAKSMNTGIHVLINFFGTILLAGSNYYMQIFSAPTREHIDEAHRESRWVEVGVQSVCNVFRTISSGNALLWILLSMSSLPLHLFFHFGNYSLPLLAISGVLHWLISQSIFVIFVEVYRD</sequence>
<dbReference type="VEuPathDB" id="FungiDB:MYCTH_2124505"/>
<keyword evidence="1" id="KW-0472">Membrane</keyword>
<dbReference type="KEGG" id="mtm:MYCTH_2124505"/>
<keyword evidence="1" id="KW-0812">Transmembrane</keyword>